<gene>
    <name evidence="1" type="ORF">BcepSauron_407</name>
</gene>
<accession>A0A482ML81</accession>
<sequence length="108" mass="12903">MLKTMIFAHHQYYPSGAHNDYVDEVLSGQPLSEDQILKRLDLAETGRGEDYVDVLEIDMETSEHQWRRFYLYHTESEDDADNRWPGLTRRLRTNPDVRGTQYMIIERR</sequence>
<proteinExistence type="predicted"/>
<organism evidence="1 2">
    <name type="scientific">Burkholderia phage BcepSauron</name>
    <dbReference type="NCBI Taxonomy" id="2530033"/>
    <lineage>
        <taxon>Viruses</taxon>
        <taxon>Duplodnaviria</taxon>
        <taxon>Heunggongvirae</taxon>
        <taxon>Uroviricota</taxon>
        <taxon>Caudoviricetes</taxon>
        <taxon>Sarumanvirus</taxon>
        <taxon>Sarumanvirus bcepsauron</taxon>
    </lineage>
</organism>
<evidence type="ECO:0000313" key="2">
    <source>
        <dbReference type="Proteomes" id="UP000301424"/>
    </source>
</evidence>
<protein>
    <submittedName>
        <fullName evidence="1">Uncharacterized protein</fullName>
    </submittedName>
</protein>
<name>A0A482ML81_9CAUD</name>
<evidence type="ECO:0000313" key="1">
    <source>
        <dbReference type="EMBL" id="QBQ74787.1"/>
    </source>
</evidence>
<keyword evidence="2" id="KW-1185">Reference proteome</keyword>
<reference evidence="1 2" key="1">
    <citation type="submission" date="2019-02" db="EMBL/GenBank/DDBJ databases">
        <title>Complete genome sequence of Burkholderia cenocepacia phage BcepSauron.</title>
        <authorList>
            <person name="Park K."/>
            <person name="Gonzalez C."/>
            <person name="Liu M."/>
            <person name="Gill J."/>
        </authorList>
    </citation>
    <scope>NUCLEOTIDE SEQUENCE [LARGE SCALE GENOMIC DNA]</scope>
</reference>
<dbReference type="Proteomes" id="UP000301424">
    <property type="component" value="Segment"/>
</dbReference>
<dbReference type="EMBL" id="MK552141">
    <property type="protein sequence ID" value="QBQ74787.1"/>
    <property type="molecule type" value="Genomic_DNA"/>
</dbReference>